<evidence type="ECO:0000313" key="2">
    <source>
        <dbReference type="WBParaSite" id="PTRK_0000587200.1"/>
    </source>
</evidence>
<dbReference type="WBParaSite" id="PTRK_0000587200.1">
    <property type="protein sequence ID" value="PTRK_0000587200.1"/>
    <property type="gene ID" value="PTRK_0000587200"/>
</dbReference>
<evidence type="ECO:0000313" key="1">
    <source>
        <dbReference type="Proteomes" id="UP000038045"/>
    </source>
</evidence>
<accession>A0A0N4ZE38</accession>
<keyword evidence="1" id="KW-1185">Reference proteome</keyword>
<organism evidence="1 2">
    <name type="scientific">Parastrongyloides trichosuri</name>
    <name type="common">Possum-specific nematode worm</name>
    <dbReference type="NCBI Taxonomy" id="131310"/>
    <lineage>
        <taxon>Eukaryota</taxon>
        <taxon>Metazoa</taxon>
        <taxon>Ecdysozoa</taxon>
        <taxon>Nematoda</taxon>
        <taxon>Chromadorea</taxon>
        <taxon>Rhabditida</taxon>
        <taxon>Tylenchina</taxon>
        <taxon>Panagrolaimomorpha</taxon>
        <taxon>Strongyloidoidea</taxon>
        <taxon>Strongyloididae</taxon>
        <taxon>Parastrongyloides</taxon>
    </lineage>
</organism>
<dbReference type="AlphaFoldDB" id="A0A0N4ZE38"/>
<proteinExistence type="predicted"/>
<protein>
    <submittedName>
        <fullName evidence="2">C6 domain-containing protein</fullName>
    </submittedName>
</protein>
<sequence length="117" mass="12674">MTQANGICSFANIGTPDNVTNLVNMNLTTASDTFYTAFIRPNCTSDWSTMNPDGTVSNYSGSWQLPSKNVDCENQATALVKGTVTAVSTSFNTSSFLCQCISSKFLKNTFLQCINKD</sequence>
<name>A0A0N4ZE38_PARTI</name>
<dbReference type="Proteomes" id="UP000038045">
    <property type="component" value="Unplaced"/>
</dbReference>
<reference evidence="2" key="1">
    <citation type="submission" date="2017-02" db="UniProtKB">
        <authorList>
            <consortium name="WormBaseParasite"/>
        </authorList>
    </citation>
    <scope>IDENTIFICATION</scope>
</reference>